<protein>
    <submittedName>
        <fullName evidence="10">Cytidine deaminase</fullName>
    </submittedName>
</protein>
<keyword evidence="3 8" id="KW-0479">Metal-binding</keyword>
<dbReference type="InterPro" id="IPR002125">
    <property type="entry name" value="CMP_dCMP_dom"/>
</dbReference>
<proteinExistence type="inferred from homology"/>
<evidence type="ECO:0000256" key="6">
    <source>
        <dbReference type="ARBA" id="ARBA00022833"/>
    </source>
</evidence>
<dbReference type="InterPro" id="IPR016192">
    <property type="entry name" value="APOBEC/CMP_deaminase_Zn-bd"/>
</dbReference>
<evidence type="ECO:0000259" key="9">
    <source>
        <dbReference type="PROSITE" id="PS51747"/>
    </source>
</evidence>
<dbReference type="PANTHER" id="PTHR11086:SF18">
    <property type="entry name" value="DEOXYCYTIDYLATE DEAMINASE"/>
    <property type="match status" value="1"/>
</dbReference>
<evidence type="ECO:0000313" key="10">
    <source>
        <dbReference type="EMBL" id="TCG11319.1"/>
    </source>
</evidence>
<dbReference type="InterPro" id="IPR016473">
    <property type="entry name" value="dCMP_deaminase"/>
</dbReference>
<keyword evidence="6 8" id="KW-0862">Zinc</keyword>
<dbReference type="InterPro" id="IPR016193">
    <property type="entry name" value="Cytidine_deaminase-like"/>
</dbReference>
<dbReference type="CDD" id="cd01286">
    <property type="entry name" value="deoxycytidylate_deaminase"/>
    <property type="match status" value="1"/>
</dbReference>
<dbReference type="FunFam" id="3.40.140.10:FF:000021">
    <property type="entry name" value="Deoxycytidylate deaminase"/>
    <property type="match status" value="1"/>
</dbReference>
<dbReference type="OrthoDB" id="9788517at2"/>
<dbReference type="EMBL" id="PSZP01000009">
    <property type="protein sequence ID" value="TCG11319.1"/>
    <property type="molecule type" value="Genomic_DNA"/>
</dbReference>
<dbReference type="PROSITE" id="PS00903">
    <property type="entry name" value="CYT_DCMP_DEAMINASES_1"/>
    <property type="match status" value="1"/>
</dbReference>
<evidence type="ECO:0000256" key="7">
    <source>
        <dbReference type="PIRSR" id="PIRSR006019-1"/>
    </source>
</evidence>
<dbReference type="PROSITE" id="PS51747">
    <property type="entry name" value="CYT_DCMP_DEAMINASES_2"/>
    <property type="match status" value="1"/>
</dbReference>
<dbReference type="GO" id="GO:0004132">
    <property type="term" value="F:dCMP deaminase activity"/>
    <property type="evidence" value="ECO:0007669"/>
    <property type="project" value="InterPro"/>
</dbReference>
<dbReference type="GO" id="GO:0006220">
    <property type="term" value="P:pyrimidine nucleotide metabolic process"/>
    <property type="evidence" value="ECO:0007669"/>
    <property type="project" value="InterPro"/>
</dbReference>
<feature type="binding site" evidence="8">
    <location>
        <position position="99"/>
    </location>
    <ligand>
        <name>Zn(2+)</name>
        <dbReference type="ChEBI" id="CHEBI:29105"/>
        <note>catalytic</note>
    </ligand>
</feature>
<dbReference type="Proteomes" id="UP000291072">
    <property type="component" value="Unassembled WGS sequence"/>
</dbReference>
<dbReference type="InterPro" id="IPR035105">
    <property type="entry name" value="Deoxycytidylate_deaminase_dom"/>
</dbReference>
<evidence type="ECO:0000256" key="8">
    <source>
        <dbReference type="PIRSR" id="PIRSR006019-2"/>
    </source>
</evidence>
<evidence type="ECO:0000256" key="2">
    <source>
        <dbReference type="ARBA" id="ARBA00006576"/>
    </source>
</evidence>
<feature type="binding site" evidence="8">
    <location>
        <position position="96"/>
    </location>
    <ligand>
        <name>Zn(2+)</name>
        <dbReference type="ChEBI" id="CHEBI:29105"/>
        <note>catalytic</note>
    </ligand>
</feature>
<evidence type="ECO:0000256" key="4">
    <source>
        <dbReference type="ARBA" id="ARBA00022727"/>
    </source>
</evidence>
<comment type="cofactor">
    <cofactor evidence="1 8">
        <name>Zn(2+)</name>
        <dbReference type="ChEBI" id="CHEBI:29105"/>
    </cofactor>
</comment>
<dbReference type="GO" id="GO:0009165">
    <property type="term" value="P:nucleotide biosynthetic process"/>
    <property type="evidence" value="ECO:0007669"/>
    <property type="project" value="UniProtKB-KW"/>
</dbReference>
<dbReference type="PANTHER" id="PTHR11086">
    <property type="entry name" value="DEOXYCYTIDYLATE DEAMINASE-RELATED"/>
    <property type="match status" value="1"/>
</dbReference>
<sequence length="149" mass="16734">MNKILNWDEYFMSMAKLAARRSKDPNTQVGACIINEDNIIVGMGYNGMPKGNDEFPWTREGDDNKYKYVIHAEANAILNAIKNLKGSTIYVSLFPCNDCAKMIAQSGITKVVFEDNKYKDTLEVQISEKILSSCGVEMKQIKVGELVIK</sequence>
<comment type="similarity">
    <text evidence="2">Belongs to the cytidine and deoxycytidylate deaminase family.</text>
</comment>
<organism evidence="10 11">
    <name type="scientific">Mycoplasma todarodis</name>
    <dbReference type="NCBI Taxonomy" id="1937191"/>
    <lineage>
        <taxon>Bacteria</taxon>
        <taxon>Bacillati</taxon>
        <taxon>Mycoplasmatota</taxon>
        <taxon>Mollicutes</taxon>
        <taxon>Mycoplasmataceae</taxon>
        <taxon>Mycoplasma</taxon>
    </lineage>
</organism>
<keyword evidence="5" id="KW-0378">Hydrolase</keyword>
<feature type="domain" description="CMP/dCMP-type deaminase" evidence="9">
    <location>
        <begin position="6"/>
        <end position="125"/>
    </location>
</feature>
<dbReference type="Pfam" id="PF00383">
    <property type="entry name" value="dCMP_cyt_deam_1"/>
    <property type="match status" value="1"/>
</dbReference>
<dbReference type="SUPFAM" id="SSF53927">
    <property type="entry name" value="Cytidine deaminase-like"/>
    <property type="match status" value="1"/>
</dbReference>
<dbReference type="GO" id="GO:0008270">
    <property type="term" value="F:zinc ion binding"/>
    <property type="evidence" value="ECO:0007669"/>
    <property type="project" value="InterPro"/>
</dbReference>
<comment type="caution">
    <text evidence="10">The sequence shown here is derived from an EMBL/GenBank/DDBJ whole genome shotgun (WGS) entry which is preliminary data.</text>
</comment>
<gene>
    <name evidence="10" type="ORF">C4B25_01910</name>
</gene>
<dbReference type="InterPro" id="IPR015517">
    <property type="entry name" value="dCMP_deaminase-rel"/>
</dbReference>
<evidence type="ECO:0000256" key="1">
    <source>
        <dbReference type="ARBA" id="ARBA00001947"/>
    </source>
</evidence>
<feature type="binding site" evidence="8">
    <location>
        <position position="71"/>
    </location>
    <ligand>
        <name>Zn(2+)</name>
        <dbReference type="ChEBI" id="CHEBI:29105"/>
        <note>catalytic</note>
    </ligand>
</feature>
<evidence type="ECO:0000256" key="5">
    <source>
        <dbReference type="ARBA" id="ARBA00022801"/>
    </source>
</evidence>
<dbReference type="RefSeq" id="WP_131613371.1">
    <property type="nucleotide sequence ID" value="NZ_PSZP01000009.1"/>
</dbReference>
<evidence type="ECO:0000256" key="3">
    <source>
        <dbReference type="ARBA" id="ARBA00022723"/>
    </source>
</evidence>
<dbReference type="Gene3D" id="3.40.140.10">
    <property type="entry name" value="Cytidine Deaminase, domain 2"/>
    <property type="match status" value="1"/>
</dbReference>
<dbReference type="AlphaFoldDB" id="A0A4R0XUF7"/>
<dbReference type="GO" id="GO:0005737">
    <property type="term" value="C:cytoplasm"/>
    <property type="evidence" value="ECO:0007669"/>
    <property type="project" value="TreeGrafter"/>
</dbReference>
<name>A0A4R0XUF7_9MOLU</name>
<reference evidence="10 11" key="1">
    <citation type="submission" date="2018-02" db="EMBL/GenBank/DDBJ databases">
        <title>Mycoplasma marinum and Mycoplasma todarodis sp. nov., moderately halophilic and psychrotolerant mycoplasmas isolated from cephalopods.</title>
        <authorList>
            <person name="Viver T."/>
        </authorList>
    </citation>
    <scope>NUCLEOTIDE SEQUENCE [LARGE SCALE GENOMIC DNA]</scope>
    <source>
        <strain evidence="10 11">5H</strain>
    </source>
</reference>
<feature type="active site" description="Proton donor" evidence="7">
    <location>
        <position position="73"/>
    </location>
</feature>
<keyword evidence="11" id="KW-1185">Reference proteome</keyword>
<keyword evidence="4" id="KW-0545">Nucleotide biosynthesis</keyword>
<dbReference type="PIRSF" id="PIRSF006019">
    <property type="entry name" value="dCMP_deaminase"/>
    <property type="match status" value="1"/>
</dbReference>
<evidence type="ECO:0000313" key="11">
    <source>
        <dbReference type="Proteomes" id="UP000291072"/>
    </source>
</evidence>
<accession>A0A4R0XUF7</accession>